<keyword evidence="3" id="KW-1185">Reference proteome</keyword>
<evidence type="ECO:0000313" key="3">
    <source>
        <dbReference type="Proteomes" id="UP000192596"/>
    </source>
</evidence>
<gene>
    <name evidence="2" type="ORF">B0A48_03906</name>
</gene>
<proteinExistence type="predicted"/>
<accession>A0A1V8TH75</accession>
<dbReference type="AlphaFoldDB" id="A0A1V8TH75"/>
<protein>
    <submittedName>
        <fullName evidence="2">Uncharacterized protein</fullName>
    </submittedName>
</protein>
<organism evidence="2 3">
    <name type="scientific">Cryoendolithus antarcticus</name>
    <dbReference type="NCBI Taxonomy" id="1507870"/>
    <lineage>
        <taxon>Eukaryota</taxon>
        <taxon>Fungi</taxon>
        <taxon>Dikarya</taxon>
        <taxon>Ascomycota</taxon>
        <taxon>Pezizomycotina</taxon>
        <taxon>Dothideomycetes</taxon>
        <taxon>Dothideomycetidae</taxon>
        <taxon>Cladosporiales</taxon>
        <taxon>Cladosporiaceae</taxon>
        <taxon>Cryoendolithus</taxon>
    </lineage>
</organism>
<comment type="caution">
    <text evidence="2">The sequence shown here is derived from an EMBL/GenBank/DDBJ whole genome shotgun (WGS) entry which is preliminary data.</text>
</comment>
<sequence length="452" mass="50987">MHVGVGDAVNVADEDEDAEELDEDDCPVDELIVFVEMLEDWEDVELAADLSDEVIEDEVIEDEVIEDEVIEDGVIEDEVIEDGVIEDEVIEDEVIEDEVIGDVVAEDEVTEDVTAEDEVDEGVVAEDEVTENVVIEDELVDVEVVRDEVAGDADEVEVDVVESEGVMEMLVIVVLLEVDTLVDCEVEEVGIEVLETRETDDWLLEVDTPARPCQTASCTPDEPAMLSGAILNTWLIFVGRSIFSVRICYQPNFAQHHEHSGDIGLDTEYKYQRFVICGIVIYRHFVKFAHCNTHKYSAMHVSRRLVSFTSVHRKHLYVHEHHGSLNSTSALYLFLKHIDSVGSPSPTSSAPISSSSAQLSSTSSSRSQHVCLRKPDIYIHLISAGDHQQYVHVNNITYLAKLDTYRDQYPDCILHQQYYGQRVEQQQYELHYERATDEQLEYSGVVFECIGE</sequence>
<dbReference type="EMBL" id="NAJO01000008">
    <property type="protein sequence ID" value="OQO10608.1"/>
    <property type="molecule type" value="Genomic_DNA"/>
</dbReference>
<evidence type="ECO:0000256" key="1">
    <source>
        <dbReference type="SAM" id="MobiDB-lite"/>
    </source>
</evidence>
<dbReference type="STRING" id="1507870.A0A1V8TH75"/>
<reference evidence="3" key="1">
    <citation type="submission" date="2017-03" db="EMBL/GenBank/DDBJ databases">
        <title>Genomes of endolithic fungi from Antarctica.</title>
        <authorList>
            <person name="Coleine C."/>
            <person name="Masonjones S."/>
            <person name="Stajich J.E."/>
        </authorList>
    </citation>
    <scope>NUCLEOTIDE SEQUENCE [LARGE SCALE GENOMIC DNA]</scope>
    <source>
        <strain evidence="3">CCFEE 5527</strain>
    </source>
</reference>
<name>A0A1V8TH75_9PEZI</name>
<feature type="compositionally biased region" description="Acidic residues" evidence="1">
    <location>
        <begin position="12"/>
        <end position="21"/>
    </location>
</feature>
<feature type="compositionally biased region" description="Low complexity" evidence="1">
    <location>
        <begin position="1"/>
        <end position="11"/>
    </location>
</feature>
<dbReference type="InParanoid" id="A0A1V8TH75"/>
<dbReference type="Proteomes" id="UP000192596">
    <property type="component" value="Unassembled WGS sequence"/>
</dbReference>
<evidence type="ECO:0000313" key="2">
    <source>
        <dbReference type="EMBL" id="OQO10608.1"/>
    </source>
</evidence>
<feature type="region of interest" description="Disordered" evidence="1">
    <location>
        <begin position="1"/>
        <end position="21"/>
    </location>
</feature>